<reference evidence="1 2" key="1">
    <citation type="journal article" date="2016" name="Genome Biol. Evol.">
        <title>Comparative Genomic Analyses of the Moraxella catarrhalis Serosensitive and Seroresistant Lineages Demonstrate Their Independent Evolution.</title>
        <authorList>
            <person name="Earl J.P."/>
            <person name="de Vries S.P."/>
            <person name="Ahmed A."/>
            <person name="Powell E."/>
            <person name="Schultz M.P."/>
            <person name="Hermans P.W."/>
            <person name="Hill D.J."/>
            <person name="Zhou Z."/>
            <person name="Constantinidou C.I."/>
            <person name="Hu F.Z."/>
            <person name="Bootsma H.J."/>
            <person name="Ehrlich G.D."/>
        </authorList>
    </citation>
    <scope>NUCLEOTIDE SEQUENCE [LARGE SCALE GENOMIC DNA]</scope>
    <source>
        <strain evidence="1 2">Z7542</strain>
    </source>
</reference>
<evidence type="ECO:0000313" key="1">
    <source>
        <dbReference type="EMBL" id="OAU97974.1"/>
    </source>
</evidence>
<keyword evidence="2" id="KW-1185">Reference proteome</keyword>
<dbReference type="RefSeq" id="WP_064609797.1">
    <property type="nucleotide sequence ID" value="NZ_LXHB01000008.1"/>
</dbReference>
<sequence>MAGTPVVWANQTAKVAFDELAQPKVKTGMNAIKPDTNTMGWIDKNHQGFQDWLQNSAVEIDGWFGENQSTKPAKASLRVMMDTTWNKYDGIKIKPRVRGRIKLPTLENRLSLVFGDDSLDYETRDGALSDDRTVMPNANDRRYDRRETRENNSSLALRWSKFRRNKDIDIDLGVRSNDVYIRAKAEKKWEMSHDITMRFEQMYRYGSHTEHTAVSTLEFTQPQSEHSDLVSRSQLHYTHKGEENLYWHSSLFRRHFMHVKHGKSELNYGLYVGGNIQDKKVYLNTYGPYAGYRQPVWRPWLFLQTDVSYYNSKHDARSHHASIFGRAEVIF</sequence>
<dbReference type="eggNOG" id="ENOG502Z9XM">
    <property type="taxonomic scope" value="Bacteria"/>
</dbReference>
<evidence type="ECO:0000313" key="2">
    <source>
        <dbReference type="Proteomes" id="UP000078228"/>
    </source>
</evidence>
<comment type="caution">
    <text evidence="1">The sequence shown here is derived from an EMBL/GenBank/DDBJ whole genome shotgun (WGS) entry which is preliminary data.</text>
</comment>
<name>A0A198UNW8_MORCA</name>
<organism evidence="1 2">
    <name type="scientific">Moraxella catarrhalis</name>
    <name type="common">Branhamella catarrhalis</name>
    <dbReference type="NCBI Taxonomy" id="480"/>
    <lineage>
        <taxon>Bacteria</taxon>
        <taxon>Pseudomonadati</taxon>
        <taxon>Pseudomonadota</taxon>
        <taxon>Gammaproteobacteria</taxon>
        <taxon>Moraxellales</taxon>
        <taxon>Moraxellaceae</taxon>
        <taxon>Moraxella</taxon>
    </lineage>
</organism>
<dbReference type="OrthoDB" id="6646492at2"/>
<dbReference type="EMBL" id="LXHC01000004">
    <property type="protein sequence ID" value="OAU97974.1"/>
    <property type="molecule type" value="Genomic_DNA"/>
</dbReference>
<evidence type="ECO:0008006" key="3">
    <source>
        <dbReference type="Google" id="ProtNLM"/>
    </source>
</evidence>
<gene>
    <name evidence="1" type="ORF">AO384_0221</name>
</gene>
<dbReference type="Proteomes" id="UP000078228">
    <property type="component" value="Unassembled WGS sequence"/>
</dbReference>
<accession>A0A198UNW8</accession>
<dbReference type="AlphaFoldDB" id="A0A198UNW8"/>
<protein>
    <recommendedName>
        <fullName evidence="3">Selenocysteine synthase</fullName>
    </recommendedName>
</protein>
<dbReference type="PATRIC" id="fig|480.237.peg.888"/>
<proteinExistence type="predicted"/>